<protein>
    <submittedName>
        <fullName evidence="1">Uncharacterized protein</fullName>
    </submittedName>
</protein>
<evidence type="ECO:0000313" key="2">
    <source>
        <dbReference type="Proteomes" id="UP001217089"/>
    </source>
</evidence>
<feature type="non-terminal residue" evidence="1">
    <location>
        <position position="101"/>
    </location>
</feature>
<evidence type="ECO:0000313" key="1">
    <source>
        <dbReference type="EMBL" id="KAJ8304700.1"/>
    </source>
</evidence>
<dbReference type="Proteomes" id="UP001217089">
    <property type="component" value="Unassembled WGS sequence"/>
</dbReference>
<name>A0ABQ9EHP6_TEGGR</name>
<gene>
    <name evidence="1" type="ORF">KUTeg_018283</name>
</gene>
<sequence>MKRKQMNDLSVPAQVQDAPIIRRKKCHPKCTPQFCLSHPKAICSAINVAEKSEDCQKPCQHTSCKACRFLREPECRKCKKDDFRCMKKYGRCIKRDYCTRQ</sequence>
<comment type="caution">
    <text evidence="1">The sequence shown here is derived from an EMBL/GenBank/DDBJ whole genome shotgun (WGS) entry which is preliminary data.</text>
</comment>
<accession>A0ABQ9EHP6</accession>
<dbReference type="EMBL" id="JARBDR010000903">
    <property type="protein sequence ID" value="KAJ8304700.1"/>
    <property type="molecule type" value="Genomic_DNA"/>
</dbReference>
<keyword evidence="2" id="KW-1185">Reference proteome</keyword>
<reference evidence="1 2" key="1">
    <citation type="submission" date="2022-12" db="EMBL/GenBank/DDBJ databases">
        <title>Chromosome-level genome of Tegillarca granosa.</title>
        <authorList>
            <person name="Kim J."/>
        </authorList>
    </citation>
    <scope>NUCLEOTIDE SEQUENCE [LARGE SCALE GENOMIC DNA]</scope>
    <source>
        <strain evidence="1">Teg-2019</strain>
        <tissue evidence="1">Adductor muscle</tissue>
    </source>
</reference>
<organism evidence="1 2">
    <name type="scientific">Tegillarca granosa</name>
    <name type="common">Malaysian cockle</name>
    <name type="synonym">Anadara granosa</name>
    <dbReference type="NCBI Taxonomy" id="220873"/>
    <lineage>
        <taxon>Eukaryota</taxon>
        <taxon>Metazoa</taxon>
        <taxon>Spiralia</taxon>
        <taxon>Lophotrochozoa</taxon>
        <taxon>Mollusca</taxon>
        <taxon>Bivalvia</taxon>
        <taxon>Autobranchia</taxon>
        <taxon>Pteriomorphia</taxon>
        <taxon>Arcoida</taxon>
        <taxon>Arcoidea</taxon>
        <taxon>Arcidae</taxon>
        <taxon>Tegillarca</taxon>
    </lineage>
</organism>
<proteinExistence type="predicted"/>